<name>A0ABT7PAZ2_MYCIT</name>
<keyword evidence="2" id="KW-1185">Reference proteome</keyword>
<dbReference type="EMBL" id="JASZZX010000068">
    <property type="protein sequence ID" value="MDM3930218.1"/>
    <property type="molecule type" value="Genomic_DNA"/>
</dbReference>
<reference evidence="1" key="1">
    <citation type="submission" date="2023-06" db="EMBL/GenBank/DDBJ databases">
        <title>Itaconate inhibition of nontuberculous mycobacteria.</title>
        <authorList>
            <person name="Breen P."/>
            <person name="Zimbric M."/>
            <person name="Caverly L."/>
        </authorList>
    </citation>
    <scope>NUCLEOTIDE SEQUENCE</scope>
    <source>
        <strain evidence="1">FLAC1071</strain>
    </source>
</reference>
<organism evidence="1 2">
    <name type="scientific">Mycobacterium intracellulare subsp. chimaera</name>
    <dbReference type="NCBI Taxonomy" id="222805"/>
    <lineage>
        <taxon>Bacteria</taxon>
        <taxon>Bacillati</taxon>
        <taxon>Actinomycetota</taxon>
        <taxon>Actinomycetes</taxon>
        <taxon>Mycobacteriales</taxon>
        <taxon>Mycobacteriaceae</taxon>
        <taxon>Mycobacterium</taxon>
        <taxon>Mycobacterium avium complex (MAC)</taxon>
    </lineage>
</organism>
<protein>
    <submittedName>
        <fullName evidence="1">Uncharacterized protein</fullName>
    </submittedName>
</protein>
<dbReference type="RefSeq" id="WP_142304822.1">
    <property type="nucleotide sequence ID" value="NZ_CP012886.2"/>
</dbReference>
<comment type="caution">
    <text evidence="1">The sequence shown here is derived from an EMBL/GenBank/DDBJ whole genome shotgun (WGS) entry which is preliminary data.</text>
</comment>
<accession>A0ABT7PAZ2</accession>
<gene>
    <name evidence="1" type="ORF">QRB35_30240</name>
</gene>
<dbReference type="Proteomes" id="UP001529272">
    <property type="component" value="Unassembled WGS sequence"/>
</dbReference>
<sequence>MANLAETGALLAAAKRGAWCVSQQFRLPDDDWAPMLLARTGCGQVLGGSVLACGGQTELAEVVRLMLVSFRAVEAALVTSSWVVLATEGMKIDEQTRAADHPARRESVVISYVAGELACLEIADIHRCDDAPPRLGSFWRVEGAGMRCQVLDGMRSGIAA</sequence>
<proteinExistence type="predicted"/>
<reference evidence="1" key="2">
    <citation type="submission" date="2023-06" db="EMBL/GenBank/DDBJ databases">
        <authorList>
            <person name="Spilker T."/>
        </authorList>
    </citation>
    <scope>NUCLEOTIDE SEQUENCE</scope>
    <source>
        <strain evidence="1">FLAC1071</strain>
    </source>
</reference>
<evidence type="ECO:0000313" key="1">
    <source>
        <dbReference type="EMBL" id="MDM3930218.1"/>
    </source>
</evidence>
<evidence type="ECO:0000313" key="2">
    <source>
        <dbReference type="Proteomes" id="UP001529272"/>
    </source>
</evidence>